<dbReference type="EMBL" id="VVIW01000002">
    <property type="protein sequence ID" value="NHZ39627.1"/>
    <property type="molecule type" value="Genomic_DNA"/>
</dbReference>
<feature type="transmembrane region" description="Helical" evidence="1">
    <location>
        <begin position="20"/>
        <end position="39"/>
    </location>
</feature>
<evidence type="ECO:0000256" key="1">
    <source>
        <dbReference type="SAM" id="Phobius"/>
    </source>
</evidence>
<organism evidence="2 3">
    <name type="scientific">Massilia aquatica</name>
    <dbReference type="NCBI Taxonomy" id="2609000"/>
    <lineage>
        <taxon>Bacteria</taxon>
        <taxon>Pseudomonadati</taxon>
        <taxon>Pseudomonadota</taxon>
        <taxon>Betaproteobacteria</taxon>
        <taxon>Burkholderiales</taxon>
        <taxon>Oxalobacteraceae</taxon>
        <taxon>Telluria group</taxon>
        <taxon>Massilia</taxon>
    </lineage>
</organism>
<dbReference type="InterPro" id="IPR045584">
    <property type="entry name" value="Pilin-like"/>
</dbReference>
<evidence type="ECO:0000313" key="2">
    <source>
        <dbReference type="EMBL" id="NHZ39627.1"/>
    </source>
</evidence>
<dbReference type="Pfam" id="PF07963">
    <property type="entry name" value="N_methyl"/>
    <property type="match status" value="1"/>
</dbReference>
<keyword evidence="1" id="KW-0472">Membrane</keyword>
<dbReference type="PROSITE" id="PS00409">
    <property type="entry name" value="PROKAR_NTER_METHYL"/>
    <property type="match status" value="1"/>
</dbReference>
<sequence length="180" mass="18677">MNSTVRLQRSGQHGFTLVELITVMVIVGILGAAAAARWFDRAVYDAASFGDQASALIRYGQKMAVAQNRPVFVRLDGASVALCFSNDTACPADQRVLAASGSNSGEKTTLNRCDQSGSWACEGAPNGVSYVTSPATGMFFFDALGRPGVSGSGFAKLTLSVKAGANSASVVVEAETGYVH</sequence>
<dbReference type="InterPro" id="IPR012902">
    <property type="entry name" value="N_methyl_site"/>
</dbReference>
<protein>
    <submittedName>
        <fullName evidence="2">Prepilin-type N-terminal cleavage/methylation domain-containing protein</fullName>
    </submittedName>
</protein>
<gene>
    <name evidence="2" type="ORF">F1609_05505</name>
</gene>
<proteinExistence type="predicted"/>
<reference evidence="2 3" key="1">
    <citation type="submission" date="2019-09" db="EMBL/GenBank/DDBJ databases">
        <title>Taxonomy of Antarctic Massilia spp.: description of Massilia rubra sp. nov., Massilia aquatica sp. nov., Massilia mucilaginosa sp. nov., Massilia frigida sp. nov. isolated from streams, lakes and regoliths.</title>
        <authorList>
            <person name="Holochova P."/>
            <person name="Sedlacek I."/>
            <person name="Kralova S."/>
            <person name="Maslanova I."/>
            <person name="Busse H.-J."/>
            <person name="Stankova E."/>
            <person name="Vrbovska V."/>
            <person name="Kovarovic V."/>
            <person name="Bartak M."/>
            <person name="Svec P."/>
            <person name="Pantucek R."/>
        </authorList>
    </citation>
    <scope>NUCLEOTIDE SEQUENCE [LARGE SCALE GENOMIC DNA]</scope>
    <source>
        <strain evidence="2 3">CCM 8693</strain>
    </source>
</reference>
<dbReference type="Proteomes" id="UP000819052">
    <property type="component" value="Unassembled WGS sequence"/>
</dbReference>
<accession>A0ABX0LYJ4</accession>
<evidence type="ECO:0000313" key="3">
    <source>
        <dbReference type="Proteomes" id="UP000819052"/>
    </source>
</evidence>
<keyword evidence="1" id="KW-0812">Transmembrane</keyword>
<dbReference type="SUPFAM" id="SSF54523">
    <property type="entry name" value="Pili subunits"/>
    <property type="match status" value="1"/>
</dbReference>
<dbReference type="NCBIfam" id="TIGR02532">
    <property type="entry name" value="IV_pilin_GFxxxE"/>
    <property type="match status" value="1"/>
</dbReference>
<keyword evidence="1" id="KW-1133">Transmembrane helix</keyword>
<name>A0ABX0LYJ4_9BURK</name>
<comment type="caution">
    <text evidence="2">The sequence shown here is derived from an EMBL/GenBank/DDBJ whole genome shotgun (WGS) entry which is preliminary data.</text>
</comment>
<keyword evidence="3" id="KW-1185">Reference proteome</keyword>